<evidence type="ECO:0000313" key="2">
    <source>
        <dbReference type="EMBL" id="MEL3974388.1"/>
    </source>
</evidence>
<organism evidence="2 3">
    <name type="scientific">Rossellomorea oryzaecorticis</name>
    <dbReference type="NCBI Taxonomy" id="1396505"/>
    <lineage>
        <taxon>Bacteria</taxon>
        <taxon>Bacillati</taxon>
        <taxon>Bacillota</taxon>
        <taxon>Bacilli</taxon>
        <taxon>Bacillales</taxon>
        <taxon>Bacillaceae</taxon>
        <taxon>Rossellomorea</taxon>
    </lineage>
</organism>
<reference evidence="2 3" key="1">
    <citation type="submission" date="2024-04" db="EMBL/GenBank/DDBJ databases">
        <title>Bacillus oryzaecorticis sp. nov., a moderately halophilic bacterium isolated from rice husks.</title>
        <authorList>
            <person name="Zhu H.-S."/>
        </authorList>
    </citation>
    <scope>NUCLEOTIDE SEQUENCE [LARGE SCALE GENOMIC DNA]</scope>
    <source>
        <strain evidence="2 3">ZC255</strain>
    </source>
</reference>
<accession>A0ABU9KHT7</accession>
<keyword evidence="1" id="KW-0812">Transmembrane</keyword>
<keyword evidence="3" id="KW-1185">Reference proteome</keyword>
<evidence type="ECO:0000313" key="3">
    <source>
        <dbReference type="Proteomes" id="UP001389717"/>
    </source>
</evidence>
<comment type="caution">
    <text evidence="2">The sequence shown here is derived from an EMBL/GenBank/DDBJ whole genome shotgun (WGS) entry which is preliminary data.</text>
</comment>
<name>A0ABU9KHT7_9BACI</name>
<proteinExistence type="predicted"/>
<sequence length="327" mass="35092">MVDKSKENKKISIKINGESTEFEEEIRVHDWKLGKAQTAAGEEKLEDQGFEWILPDETPQPPKEFKKINYVSGKKKKKRQSFKNPFHDSVNLLMSIIGAVVVGAVLGFGTLKVITNTDGGTVPAATLQDDTAADVTGGTAAAAPVQLKEFSTSVLQGGVFSSQESMTAMQDTLTSKGITSASIEKDGQWFLMLGVSADVETAKVLGDDMKGNGVEVYAKDFQLNAKEIKASNEEKSFLEKANGLFAILAEESSNGVVNGKTNESAAGSIESSLKEIEGIKVGQEPIVQMKESIVNAATQTLSVKTSEDAVKVQGELLGYLELYSSLQ</sequence>
<evidence type="ECO:0008006" key="4">
    <source>
        <dbReference type="Google" id="ProtNLM"/>
    </source>
</evidence>
<protein>
    <recommendedName>
        <fullName evidence="4">SPOR domain-containing protein</fullName>
    </recommendedName>
</protein>
<keyword evidence="1" id="KW-0472">Membrane</keyword>
<dbReference type="Proteomes" id="UP001389717">
    <property type="component" value="Unassembled WGS sequence"/>
</dbReference>
<dbReference type="EMBL" id="JBBYAF010000052">
    <property type="protein sequence ID" value="MEL3974388.1"/>
    <property type="molecule type" value="Genomic_DNA"/>
</dbReference>
<feature type="transmembrane region" description="Helical" evidence="1">
    <location>
        <begin position="90"/>
        <end position="111"/>
    </location>
</feature>
<evidence type="ECO:0000256" key="1">
    <source>
        <dbReference type="SAM" id="Phobius"/>
    </source>
</evidence>
<keyword evidence="1" id="KW-1133">Transmembrane helix</keyword>
<gene>
    <name evidence="2" type="ORF">AAEO50_19035</name>
</gene>